<keyword evidence="2" id="KW-1185">Reference proteome</keyword>
<organism evidence="1 2">
    <name type="scientific">Mucor flavus</name>
    <dbReference type="NCBI Taxonomy" id="439312"/>
    <lineage>
        <taxon>Eukaryota</taxon>
        <taxon>Fungi</taxon>
        <taxon>Fungi incertae sedis</taxon>
        <taxon>Mucoromycota</taxon>
        <taxon>Mucoromycotina</taxon>
        <taxon>Mucoromycetes</taxon>
        <taxon>Mucorales</taxon>
        <taxon>Mucorineae</taxon>
        <taxon>Mucoraceae</taxon>
        <taxon>Mucor</taxon>
    </lineage>
</organism>
<dbReference type="EMBL" id="BAABUK010000004">
    <property type="protein sequence ID" value="GAA5809084.1"/>
    <property type="molecule type" value="Genomic_DNA"/>
</dbReference>
<name>A0ABP9YQF2_9FUNG</name>
<sequence>MNGLNSPQPQPSLTNNNNSSACLLSPELQLFEPQAEDILTDEDLLDLFRIVKQVLRKNPDSEKLAKLLFCMSYALGDHIKFSKPCHDDRILFRDNNLGVHAVRLPSTSSCCSISFHQPPFRESPTFSHSHSDLLRSAEKDSVQKWIDSSSVTSHASPSPISPLTRLPSVSYLTNNNNLSQQQTATTLTSSFSDLSTENTTTDTYSVRPYSNFRPLYTATSSSPTVVNNTATIGSPLINPNSIPSPTIQHVNQQLADAVALFNKDTTDHSMPTTSVNSATINNMQHTSEPVEVVMEPHQRGFYYQDGRIAREPVLLQRYAEQGILTQASLMRKRKRHSADANSPFELSALPLPAKKPKIPHRHGEFEQRRDDIISRMRIISMADLEQKAQRLPNQFTLAIDQSVTTAEGELSSSIEGRQLTQEQLVELLEPALRILTNHSNMKPHLDNGMNQNGIYYNSDYFRLYLAFEQFQRTFAILFPNEVVKVPDTVEDGLTYPSSTASSAAIAAAERDKDRERNANMKAYRVWIEPLLTETNWAAFRRNIVVGERIMQLTKCIGQGVLLMTKELSGSKLHLTFTNSEWDEFINGLIRGQWDNTIEWEENNRRQLEQRENTSLLVSELQLKFATHYWFHSDGLMVSSKERRLAIHATTVASNKNLHRNSMDPSLLLYHHP</sequence>
<comment type="caution">
    <text evidence="1">The sequence shown here is derived from an EMBL/GenBank/DDBJ whole genome shotgun (WGS) entry which is preliminary data.</text>
</comment>
<proteinExistence type="predicted"/>
<evidence type="ECO:0000313" key="1">
    <source>
        <dbReference type="EMBL" id="GAA5809084.1"/>
    </source>
</evidence>
<accession>A0ABP9YQF2</accession>
<gene>
    <name evidence="1" type="ORF">MFLAVUS_002487</name>
</gene>
<protein>
    <submittedName>
        <fullName evidence="1">Uncharacterized protein</fullName>
    </submittedName>
</protein>
<reference evidence="1 2" key="1">
    <citation type="submission" date="2024-04" db="EMBL/GenBank/DDBJ databases">
        <title>genome sequences of Mucor flavus KT1a and Helicostylum pulchrum KT1b strains isolated from the surface of a dry-aged beef.</title>
        <authorList>
            <person name="Toyotome T."/>
            <person name="Hosono M."/>
            <person name="Torimaru M."/>
            <person name="Fukuda K."/>
            <person name="Mikami N."/>
        </authorList>
    </citation>
    <scope>NUCLEOTIDE SEQUENCE [LARGE SCALE GENOMIC DNA]</scope>
    <source>
        <strain evidence="1 2">KT1a</strain>
    </source>
</reference>
<dbReference type="Proteomes" id="UP001473302">
    <property type="component" value="Unassembled WGS sequence"/>
</dbReference>
<evidence type="ECO:0000313" key="2">
    <source>
        <dbReference type="Proteomes" id="UP001473302"/>
    </source>
</evidence>